<accession>A0A1Z4EME6</accession>
<evidence type="ECO:0000313" key="3">
    <source>
        <dbReference type="Proteomes" id="UP000217736"/>
    </source>
</evidence>
<dbReference type="SUPFAM" id="SSF55781">
    <property type="entry name" value="GAF domain-like"/>
    <property type="match status" value="1"/>
</dbReference>
<dbReference type="Gene3D" id="3.20.20.450">
    <property type="entry name" value="EAL domain"/>
    <property type="match status" value="1"/>
</dbReference>
<dbReference type="Proteomes" id="UP000217736">
    <property type="component" value="Chromosome"/>
</dbReference>
<dbReference type="KEGG" id="mshg:MSG_04051"/>
<name>A0A1Z4EME6_9MYCO</name>
<dbReference type="InterPro" id="IPR001633">
    <property type="entry name" value="EAL_dom"/>
</dbReference>
<keyword evidence="3" id="KW-1185">Reference proteome</keyword>
<dbReference type="AlphaFoldDB" id="A0A1Z4EME6"/>
<feature type="domain" description="EAL" evidence="1">
    <location>
        <begin position="211"/>
        <end position="450"/>
    </location>
</feature>
<evidence type="ECO:0000259" key="1">
    <source>
        <dbReference type="PROSITE" id="PS50883"/>
    </source>
</evidence>
<evidence type="ECO:0000313" key="2">
    <source>
        <dbReference type="EMBL" id="BAX94174.1"/>
    </source>
</evidence>
<dbReference type="OrthoDB" id="23692at2"/>
<dbReference type="InterPro" id="IPR050706">
    <property type="entry name" value="Cyclic-di-GMP_PDE-like"/>
</dbReference>
<organism evidence="2 3">
    <name type="scientific">Mycobacterium shigaense</name>
    <dbReference type="NCBI Taxonomy" id="722731"/>
    <lineage>
        <taxon>Bacteria</taxon>
        <taxon>Bacillati</taxon>
        <taxon>Actinomycetota</taxon>
        <taxon>Actinomycetes</taxon>
        <taxon>Mycobacteriales</taxon>
        <taxon>Mycobacteriaceae</taxon>
        <taxon>Mycobacterium</taxon>
        <taxon>Mycobacterium simiae complex</taxon>
    </lineage>
</organism>
<dbReference type="PANTHER" id="PTHR33121">
    <property type="entry name" value="CYCLIC DI-GMP PHOSPHODIESTERASE PDEF"/>
    <property type="match status" value="1"/>
</dbReference>
<dbReference type="InterPro" id="IPR035919">
    <property type="entry name" value="EAL_sf"/>
</dbReference>
<dbReference type="InterPro" id="IPR003018">
    <property type="entry name" value="GAF"/>
</dbReference>
<dbReference type="Gene3D" id="3.30.450.40">
    <property type="match status" value="1"/>
</dbReference>
<reference evidence="3" key="1">
    <citation type="submission" date="2017-06" db="EMBL/GenBank/DDBJ databases">
        <title>Complete Genome Sequence of Mycobacterium shigaense.</title>
        <authorList>
            <person name="Fukano H."/>
            <person name="Yoshida M."/>
            <person name="Kazumi Y."/>
            <person name="Ogura Y."/>
            <person name="Mitarai S."/>
            <person name="Hayashi T."/>
            <person name="Hoshino Y."/>
        </authorList>
    </citation>
    <scope>NUCLEOTIDE SEQUENCE [LARGE SCALE GENOMIC DNA]</scope>
    <source>
        <strain evidence="3">UN-152</strain>
    </source>
</reference>
<gene>
    <name evidence="2" type="ORF">MSG_04051</name>
</gene>
<dbReference type="SMART" id="SM00052">
    <property type="entry name" value="EAL"/>
    <property type="match status" value="1"/>
</dbReference>
<dbReference type="PROSITE" id="PS50883">
    <property type="entry name" value="EAL"/>
    <property type="match status" value="1"/>
</dbReference>
<proteinExistence type="predicted"/>
<protein>
    <submittedName>
        <fullName evidence="2">Diguanylate phosphodiesterase</fullName>
    </submittedName>
</protein>
<dbReference type="EMBL" id="AP018164">
    <property type="protein sequence ID" value="BAX94174.1"/>
    <property type="molecule type" value="Genomic_DNA"/>
</dbReference>
<dbReference type="SUPFAM" id="SSF141868">
    <property type="entry name" value="EAL domain-like"/>
    <property type="match status" value="1"/>
</dbReference>
<dbReference type="GO" id="GO:0071111">
    <property type="term" value="F:cyclic-guanylate-specific phosphodiesterase activity"/>
    <property type="evidence" value="ECO:0007669"/>
    <property type="project" value="InterPro"/>
</dbReference>
<dbReference type="InterPro" id="IPR029016">
    <property type="entry name" value="GAF-like_dom_sf"/>
</dbReference>
<dbReference type="Pfam" id="PF13185">
    <property type="entry name" value="GAF_2"/>
    <property type="match status" value="1"/>
</dbReference>
<dbReference type="Pfam" id="PF00563">
    <property type="entry name" value="EAL"/>
    <property type="match status" value="1"/>
</dbReference>
<sequence length="457" mass="48844">MLLTRALVVTGVAYPALRISQIVVLEAGEVERLVQALTALTDPVSLMSRIAEQTCTLMPNADGAAVTLLHASDKTYVTVAGYGVLAAAPGFQVPQLSSLQGLAAREKRPKLIDDAQTDPRLSSAVRAANRHWDTRSWVLIPLMHNEDPIGSLLMVARAPNAFDITDVDLMLEIGEFVSALTYVIAGGDESGQHAITAHFATSVMLPEAVKAKGLNDRLDALLAQPEAVSAVFQPIVHLESGGTVAYEGLTRFPPSELTPTQWFSAARHLGRGLELEHLALCTILSAARRIPSEGPVAVNLSPSAALDPAIHELLITQDRAMIVEITEHEPFPDDLAAGLTWLRDRGIGLAVDDAGAGYASFTQLLRLRPDIIKIDGELTIGIDGDPAKRALVSALNTLATELHANTVAEAVETVSQLQTLAGLGVGYGQGFYLGRPRRNSRIRCHSCDFVTEFPKGS</sequence>
<dbReference type="PANTHER" id="PTHR33121:SF76">
    <property type="entry name" value="SIGNALING PROTEIN"/>
    <property type="match status" value="1"/>
</dbReference>
<dbReference type="CDD" id="cd01948">
    <property type="entry name" value="EAL"/>
    <property type="match status" value="1"/>
</dbReference>